<sequence length="317" mass="34673">MNAQLNDAELTAEPQPVDPSDAAQPKQRDAAAVNAEYDAEAADVHGEVTVDELDLAAELSGVPSAKATADIAEYALRLGDDALILSQRLGWWISRAPELEEDMALGNIALDLLGHARSLLHYAGSATGKSEDDLAYFRDEHEFRCAWLFEQPNGDFAHTTVRGLIAAIWMQELYTALSQSTDASLAAIAAKSVKEVAYHRDHAVQWTLRLAGGTEESRRRLLEGLTDLWTYTDELFRDDELHDRLDGIAPRPSSLRAGYDEIWNAVLAEAEIEPADYVGRKIGSSSGGGRHGNHSTHLGPLLAEMQVLARRHPGATW</sequence>
<dbReference type="InterPro" id="IPR012347">
    <property type="entry name" value="Ferritin-like"/>
</dbReference>
<proteinExistence type="predicted"/>
<dbReference type="Pfam" id="PF05138">
    <property type="entry name" value="PaaA_PaaC"/>
    <property type="match status" value="1"/>
</dbReference>
<dbReference type="InterPro" id="IPR052703">
    <property type="entry name" value="Aromatic_CoA_ox/epox"/>
</dbReference>
<name>A0AA94HLY6_9MICO</name>
<dbReference type="EMBL" id="FOZN01000002">
    <property type="protein sequence ID" value="SFS09486.1"/>
    <property type="molecule type" value="Genomic_DNA"/>
</dbReference>
<dbReference type="GO" id="GO:0010124">
    <property type="term" value="P:phenylacetate catabolic process"/>
    <property type="evidence" value="ECO:0007669"/>
    <property type="project" value="InterPro"/>
</dbReference>
<keyword evidence="3" id="KW-1185">Reference proteome</keyword>
<dbReference type="PANTHER" id="PTHR30458">
    <property type="entry name" value="PHENYLACETIC ACID DEGRADATION PROTEIN PAA"/>
    <property type="match status" value="1"/>
</dbReference>
<organism evidence="2 3">
    <name type="scientific">Agrococcus baldri</name>
    <dbReference type="NCBI Taxonomy" id="153730"/>
    <lineage>
        <taxon>Bacteria</taxon>
        <taxon>Bacillati</taxon>
        <taxon>Actinomycetota</taxon>
        <taxon>Actinomycetes</taxon>
        <taxon>Micrococcales</taxon>
        <taxon>Microbacteriaceae</taxon>
        <taxon>Agrococcus</taxon>
    </lineage>
</organism>
<gene>
    <name evidence="2" type="ORF">SAMN04487783_1268</name>
</gene>
<dbReference type="SUPFAM" id="SSF47240">
    <property type="entry name" value="Ferritin-like"/>
    <property type="match status" value="1"/>
</dbReference>
<evidence type="ECO:0000256" key="1">
    <source>
        <dbReference type="SAM" id="MobiDB-lite"/>
    </source>
</evidence>
<dbReference type="InterPro" id="IPR007814">
    <property type="entry name" value="PaaA_PaaC"/>
</dbReference>
<dbReference type="PANTHER" id="PTHR30458:SF0">
    <property type="entry name" value="1,2-PHENYLACETYL-COA EPOXIDASE, SUBUNIT C"/>
    <property type="match status" value="1"/>
</dbReference>
<accession>A0AA94HLY6</accession>
<reference evidence="2 3" key="1">
    <citation type="submission" date="2016-10" db="EMBL/GenBank/DDBJ databases">
        <authorList>
            <person name="Varghese N."/>
            <person name="Submissions S."/>
        </authorList>
    </citation>
    <scope>NUCLEOTIDE SEQUENCE [LARGE SCALE GENOMIC DNA]</scope>
    <source>
        <strain evidence="2 3">IAM 15147</strain>
    </source>
</reference>
<evidence type="ECO:0000313" key="3">
    <source>
        <dbReference type="Proteomes" id="UP000198506"/>
    </source>
</evidence>
<dbReference type="Proteomes" id="UP000198506">
    <property type="component" value="Unassembled WGS sequence"/>
</dbReference>
<dbReference type="InterPro" id="IPR011882">
    <property type="entry name" value="PaaC"/>
</dbReference>
<comment type="caution">
    <text evidence="2">The sequence shown here is derived from an EMBL/GenBank/DDBJ whole genome shotgun (WGS) entry which is preliminary data.</text>
</comment>
<protein>
    <submittedName>
        <fullName evidence="2">Ring-1,2-phenylacetyl-CoA epoxidase subunit PaaC</fullName>
    </submittedName>
</protein>
<dbReference type="NCBIfam" id="TIGR02158">
    <property type="entry name" value="PA_CoA_Oxy3"/>
    <property type="match status" value="1"/>
</dbReference>
<evidence type="ECO:0000313" key="2">
    <source>
        <dbReference type="EMBL" id="SFS09486.1"/>
    </source>
</evidence>
<dbReference type="Gene3D" id="1.20.1260.10">
    <property type="match status" value="1"/>
</dbReference>
<dbReference type="GO" id="GO:0005829">
    <property type="term" value="C:cytosol"/>
    <property type="evidence" value="ECO:0007669"/>
    <property type="project" value="TreeGrafter"/>
</dbReference>
<dbReference type="AlphaFoldDB" id="A0AA94HLY6"/>
<feature type="region of interest" description="Disordered" evidence="1">
    <location>
        <begin position="1"/>
        <end position="33"/>
    </location>
</feature>
<dbReference type="InterPro" id="IPR009078">
    <property type="entry name" value="Ferritin-like_SF"/>
</dbReference>